<dbReference type="InterPro" id="IPR036460">
    <property type="entry name" value="Cu_amine_oxidase_C_sf"/>
</dbReference>
<reference evidence="2" key="1">
    <citation type="submission" date="2023-06" db="EMBL/GenBank/DDBJ databases">
        <title>Genome-scale phylogeny and comparative genomics of the fungal order Sordariales.</title>
        <authorList>
            <consortium name="Lawrence Berkeley National Laboratory"/>
            <person name="Hensen N."/>
            <person name="Bonometti L."/>
            <person name="Westerberg I."/>
            <person name="Brannstrom I.O."/>
            <person name="Guillou S."/>
            <person name="Cros-Aarteil S."/>
            <person name="Calhoun S."/>
            <person name="Haridas S."/>
            <person name="Kuo A."/>
            <person name="Mondo S."/>
            <person name="Pangilinan J."/>
            <person name="Riley R."/>
            <person name="Labutti K."/>
            <person name="Andreopoulos B."/>
            <person name="Lipzen A."/>
            <person name="Chen C."/>
            <person name="Yanf M."/>
            <person name="Daum C."/>
            <person name="Ng V."/>
            <person name="Clum A."/>
            <person name="Steindorff A."/>
            <person name="Ohm R."/>
            <person name="Martin F."/>
            <person name="Silar P."/>
            <person name="Natvig D."/>
            <person name="Lalanne C."/>
            <person name="Gautier V."/>
            <person name="Ament-Velasquez S.L."/>
            <person name="Kruys A."/>
            <person name="Hutchinson M.I."/>
            <person name="Powell A.J."/>
            <person name="Barry K."/>
            <person name="Miller A.N."/>
            <person name="Grigoriev I.V."/>
            <person name="Debuchy R."/>
            <person name="Gladieux P."/>
            <person name="Thoren M.H."/>
            <person name="Johannesson H."/>
        </authorList>
    </citation>
    <scope>NUCLEOTIDE SEQUENCE</scope>
    <source>
        <strain evidence="2">SMH4607-1</strain>
    </source>
</reference>
<proteinExistence type="predicted"/>
<evidence type="ECO:0000259" key="1">
    <source>
        <dbReference type="Pfam" id="PF01179"/>
    </source>
</evidence>
<keyword evidence="3" id="KW-1185">Reference proteome</keyword>
<dbReference type="GO" id="GO:0048038">
    <property type="term" value="F:quinone binding"/>
    <property type="evidence" value="ECO:0007669"/>
    <property type="project" value="InterPro"/>
</dbReference>
<protein>
    <submittedName>
        <fullName evidence="2">Copper amine oxidase</fullName>
    </submittedName>
</protein>
<dbReference type="InterPro" id="IPR015798">
    <property type="entry name" value="Cu_amine_oxidase_C"/>
</dbReference>
<accession>A0AA40B033</accession>
<comment type="caution">
    <text evidence="2">The sequence shown here is derived from an EMBL/GenBank/DDBJ whole genome shotgun (WGS) entry which is preliminary data.</text>
</comment>
<dbReference type="GO" id="GO:0009308">
    <property type="term" value="P:amine metabolic process"/>
    <property type="evidence" value="ECO:0007669"/>
    <property type="project" value="InterPro"/>
</dbReference>
<dbReference type="SUPFAM" id="SSF49998">
    <property type="entry name" value="Amine oxidase catalytic domain"/>
    <property type="match status" value="1"/>
</dbReference>
<dbReference type="Gene3D" id="2.70.98.20">
    <property type="entry name" value="Copper amine oxidase, catalytic domain"/>
    <property type="match status" value="1"/>
</dbReference>
<name>A0AA40B033_9PEZI</name>
<gene>
    <name evidence="2" type="ORF">B0H67DRAFT_641620</name>
</gene>
<organism evidence="2 3">
    <name type="scientific">Lasiosphaeris hirsuta</name>
    <dbReference type="NCBI Taxonomy" id="260670"/>
    <lineage>
        <taxon>Eukaryota</taxon>
        <taxon>Fungi</taxon>
        <taxon>Dikarya</taxon>
        <taxon>Ascomycota</taxon>
        <taxon>Pezizomycotina</taxon>
        <taxon>Sordariomycetes</taxon>
        <taxon>Sordariomycetidae</taxon>
        <taxon>Sordariales</taxon>
        <taxon>Lasiosphaeriaceae</taxon>
        <taxon>Lasiosphaeris</taxon>
    </lineage>
</organism>
<dbReference type="EMBL" id="JAUKUA010000002">
    <property type="protein sequence ID" value="KAK0725169.1"/>
    <property type="molecule type" value="Genomic_DNA"/>
</dbReference>
<dbReference type="AlphaFoldDB" id="A0AA40B033"/>
<dbReference type="Pfam" id="PF01179">
    <property type="entry name" value="Cu_amine_oxid"/>
    <property type="match status" value="1"/>
</dbReference>
<sequence length="91" mass="10647">MFDYAFHVDGLLESNFGPRIYKDAQGSYHDHILTFKADFNILDTKNSLQVTKLLTANQTQPWYPELVVFEQMELQTSNLEKEEQFNWADNG</sequence>
<dbReference type="GO" id="GO:0005507">
    <property type="term" value="F:copper ion binding"/>
    <property type="evidence" value="ECO:0007669"/>
    <property type="project" value="InterPro"/>
</dbReference>
<dbReference type="GO" id="GO:0008131">
    <property type="term" value="F:primary methylamine oxidase activity"/>
    <property type="evidence" value="ECO:0007669"/>
    <property type="project" value="InterPro"/>
</dbReference>
<feature type="domain" description="Copper amine oxidase catalytic" evidence="1">
    <location>
        <begin position="13"/>
        <end position="87"/>
    </location>
</feature>
<evidence type="ECO:0000313" key="2">
    <source>
        <dbReference type="EMBL" id="KAK0725169.1"/>
    </source>
</evidence>
<evidence type="ECO:0000313" key="3">
    <source>
        <dbReference type="Proteomes" id="UP001172102"/>
    </source>
</evidence>
<dbReference type="Proteomes" id="UP001172102">
    <property type="component" value="Unassembled WGS sequence"/>
</dbReference>